<keyword evidence="3" id="KW-1185">Reference proteome</keyword>
<evidence type="ECO:0000256" key="1">
    <source>
        <dbReference type="PIRNR" id="PIRNR033490"/>
    </source>
</evidence>
<name>A0ABV8AAQ0_9DEIO</name>
<sequence>MKRGEVWEATLLPRSGSEQQGTRPVILLMRENFLSAESWRSILVVPLTTSTAQGRRGPTSVLLSAGVGGLTRDSFALAHQYTTLDRSKITRKLGELPATELLAVEQAVILAAGITWALNPESVR</sequence>
<dbReference type="InterPro" id="IPR011067">
    <property type="entry name" value="Plasmid_toxin/cell-grow_inhib"/>
</dbReference>
<comment type="function">
    <text evidence="1">Toxic component of a type II toxin-antitoxin (TA) system.</text>
</comment>
<dbReference type="EMBL" id="JBHRZF010000180">
    <property type="protein sequence ID" value="MFC3862205.1"/>
    <property type="molecule type" value="Genomic_DNA"/>
</dbReference>
<keyword evidence="1" id="KW-0540">Nuclease</keyword>
<organism evidence="2 3">
    <name type="scientific">Deinococcus antarcticus</name>
    <dbReference type="NCBI Taxonomy" id="1298767"/>
    <lineage>
        <taxon>Bacteria</taxon>
        <taxon>Thermotogati</taxon>
        <taxon>Deinococcota</taxon>
        <taxon>Deinococci</taxon>
        <taxon>Deinococcales</taxon>
        <taxon>Deinococcaceae</taxon>
        <taxon>Deinococcus</taxon>
    </lineage>
</organism>
<reference evidence="3" key="1">
    <citation type="journal article" date="2019" name="Int. J. Syst. Evol. Microbiol.">
        <title>The Global Catalogue of Microorganisms (GCM) 10K type strain sequencing project: providing services to taxonomists for standard genome sequencing and annotation.</title>
        <authorList>
            <consortium name="The Broad Institute Genomics Platform"/>
            <consortium name="The Broad Institute Genome Sequencing Center for Infectious Disease"/>
            <person name="Wu L."/>
            <person name="Ma J."/>
        </authorList>
    </citation>
    <scope>NUCLEOTIDE SEQUENCE [LARGE SCALE GENOMIC DNA]</scope>
    <source>
        <strain evidence="3">CCTCC AB 2013263</strain>
    </source>
</reference>
<dbReference type="Gene3D" id="2.30.30.110">
    <property type="match status" value="1"/>
</dbReference>
<evidence type="ECO:0000313" key="2">
    <source>
        <dbReference type="EMBL" id="MFC3862205.1"/>
    </source>
</evidence>
<dbReference type="InterPro" id="IPR003477">
    <property type="entry name" value="PemK-like"/>
</dbReference>
<comment type="caution">
    <text evidence="2">The sequence shown here is derived from an EMBL/GenBank/DDBJ whole genome shotgun (WGS) entry which is preliminary data.</text>
</comment>
<dbReference type="SUPFAM" id="SSF50118">
    <property type="entry name" value="Cell growth inhibitor/plasmid maintenance toxic component"/>
    <property type="match status" value="1"/>
</dbReference>
<accession>A0ABV8AAQ0</accession>
<evidence type="ECO:0000313" key="3">
    <source>
        <dbReference type="Proteomes" id="UP001595748"/>
    </source>
</evidence>
<keyword evidence="1" id="KW-0255">Endonuclease</keyword>
<dbReference type="EC" id="3.1.-.-" evidence="1"/>
<protein>
    <recommendedName>
        <fullName evidence="1">mRNA interferase</fullName>
        <ecNumber evidence="1">3.1.-.-</ecNumber>
    </recommendedName>
</protein>
<gene>
    <name evidence="2" type="ORF">ACFOPQ_15680</name>
</gene>
<dbReference type="PANTHER" id="PTHR33988">
    <property type="entry name" value="ENDORIBONUCLEASE MAZF-RELATED"/>
    <property type="match status" value="1"/>
</dbReference>
<dbReference type="Proteomes" id="UP001595748">
    <property type="component" value="Unassembled WGS sequence"/>
</dbReference>
<proteinExistence type="inferred from homology"/>
<dbReference type="Pfam" id="PF02452">
    <property type="entry name" value="PemK_toxin"/>
    <property type="match status" value="1"/>
</dbReference>
<keyword evidence="1" id="KW-0378">Hydrolase</keyword>
<dbReference type="PIRSF" id="PIRSF033490">
    <property type="entry name" value="MazF"/>
    <property type="match status" value="1"/>
</dbReference>
<dbReference type="RefSeq" id="WP_380079853.1">
    <property type="nucleotide sequence ID" value="NZ_JBHRZF010000180.1"/>
</dbReference>
<comment type="similarity">
    <text evidence="1">Belongs to the PemK/MazF family.</text>
</comment>